<dbReference type="AlphaFoldDB" id="A0A556C2W3"/>
<keyword evidence="2" id="KW-1185">Reference proteome</keyword>
<protein>
    <submittedName>
        <fullName evidence="1">SGNH/GDSL hydrolase family protein</fullName>
    </submittedName>
</protein>
<reference evidence="1 2" key="1">
    <citation type="submission" date="2019-07" db="EMBL/GenBank/DDBJ databases">
        <title>Draft genome sequence of Brevibacterium aurantiacum XU54 isolated from Xinjiang China.</title>
        <authorList>
            <person name="Xu X."/>
        </authorList>
    </citation>
    <scope>NUCLEOTIDE SEQUENCE [LARGE SCALE GENOMIC DNA]</scope>
    <source>
        <strain evidence="1 2">XU54</strain>
    </source>
</reference>
<dbReference type="Proteomes" id="UP000316406">
    <property type="component" value="Unassembled WGS sequence"/>
</dbReference>
<dbReference type="OrthoDB" id="3615791at2"/>
<evidence type="ECO:0000313" key="1">
    <source>
        <dbReference type="EMBL" id="TSI11742.1"/>
    </source>
</evidence>
<dbReference type="InterPro" id="IPR036514">
    <property type="entry name" value="SGNH_hydro_sf"/>
</dbReference>
<name>A0A556C2W3_BREAU</name>
<evidence type="ECO:0000313" key="2">
    <source>
        <dbReference type="Proteomes" id="UP000316406"/>
    </source>
</evidence>
<keyword evidence="1" id="KW-0378">Hydrolase</keyword>
<dbReference type="GO" id="GO:0016787">
    <property type="term" value="F:hydrolase activity"/>
    <property type="evidence" value="ECO:0007669"/>
    <property type="project" value="UniProtKB-KW"/>
</dbReference>
<dbReference type="Gene3D" id="3.40.50.1110">
    <property type="entry name" value="SGNH hydrolase"/>
    <property type="match status" value="1"/>
</dbReference>
<sequence>MLFIGDSVAGQQALPLTQAMAESGAYFIDGTSTGGGNLVGPNAEESWKTLPEEIEEAAGGVIVYQITSYDWGASAEQEEAYSDLAEAASDVGADLLLISMPPIEPDEFYEDHMDELASAEDVARSMADDNDGVEYVDASAVWGEEYAQEHEGEVHRSDDGIHVCPQGAARFTSWLMEELTELYPEFESADAEEWANNGWADDEAFFGCG</sequence>
<dbReference type="SUPFAM" id="SSF52266">
    <property type="entry name" value="SGNH hydrolase"/>
    <property type="match status" value="1"/>
</dbReference>
<accession>A0A556C2W3</accession>
<dbReference type="EMBL" id="VLTK01000026">
    <property type="protein sequence ID" value="TSI11742.1"/>
    <property type="molecule type" value="Genomic_DNA"/>
</dbReference>
<organism evidence="1 2">
    <name type="scientific">Brevibacterium aurantiacum</name>
    <dbReference type="NCBI Taxonomy" id="273384"/>
    <lineage>
        <taxon>Bacteria</taxon>
        <taxon>Bacillati</taxon>
        <taxon>Actinomycetota</taxon>
        <taxon>Actinomycetes</taxon>
        <taxon>Micrococcales</taxon>
        <taxon>Brevibacteriaceae</taxon>
        <taxon>Brevibacterium</taxon>
    </lineage>
</organism>
<gene>
    <name evidence="1" type="ORF">FO013_21560</name>
</gene>
<proteinExistence type="predicted"/>
<comment type="caution">
    <text evidence="1">The sequence shown here is derived from an EMBL/GenBank/DDBJ whole genome shotgun (WGS) entry which is preliminary data.</text>
</comment>